<dbReference type="EC" id="3.4.24.37" evidence="9"/>
<keyword evidence="4 7" id="KW-0378">Hydrolase</keyword>
<evidence type="ECO:0000256" key="6">
    <source>
        <dbReference type="ARBA" id="ARBA00023049"/>
    </source>
</evidence>
<dbReference type="PANTHER" id="PTHR11804">
    <property type="entry name" value="PROTEASE M3 THIMET OLIGOPEPTIDASE-RELATED"/>
    <property type="match status" value="1"/>
</dbReference>
<evidence type="ECO:0000256" key="2">
    <source>
        <dbReference type="ARBA" id="ARBA00022670"/>
    </source>
</evidence>
<dbReference type="InterPro" id="IPR024079">
    <property type="entry name" value="MetalloPept_cat_dom_sf"/>
</dbReference>
<protein>
    <submittedName>
        <fullName evidence="9">Metalloendopeptidase</fullName>
        <ecNumber evidence="9">3.4.24.37</ecNumber>
    </submittedName>
</protein>
<evidence type="ECO:0000256" key="7">
    <source>
        <dbReference type="RuleBase" id="RU003435"/>
    </source>
</evidence>
<sequence>MPASDQAPDAVPKGSVMNFNLTPSELLSRVEKTIDMYRAAMNGVAVVENPTFANVIAPLGVAKDQSWIDYGVAPFLAAVAVDKDLRDAARKADQLIYDFSAEFGMRGELNKAVHAVFTNKEEMAKLDDEDRLLVQDHEMSCRGSGMLLPPEKRKRLEAVKKRINALEIAYTECMDEEIAEALFTREELEGVPDDFFDGRATRVVDGVTKYVVTTKVPDYGPVMRYATKESTRKALFVVENTRCPDNVPRLKELVQLRHEKAQLLGYASYADLVLESMMAKTPQAVLDMLNGLCTKLAPHGEEEMANLQAAKREDAEAAGEPYTGLFVWDEQYYGRIIRERRREFTAEELKQYLPLKAVTRGVLDLYQEMLGLRIVQVDNPPVWHEDVDMFEVWEADAEVFVGHLYLDLHPREGKYNHVAAWPVRPGCERPDGTREYPVSVLLANFARPTASAPALMTHGDVVVMMHELGHVFHQLCSYTKWSLFHGTDETWDFVEAPSQMMENWAWEPEAMRRFAVHYKTGEPIPEDMLERFLGGGNRTSALFTLTHAAMGLYDLGIHGATLDGVDVDIEHGAEELTTRIAMHNYGDTKTFRCAKIRHQSAGYSARYYSYLWSKVFSADMFATRFKAEGISNPKVGRDYRREILRPGSSRDAMVSLERFLGRKPTNAAFLEKIGLEAE</sequence>
<accession>A0A9W8HDX2</accession>
<comment type="cofactor">
    <cofactor evidence="7">
        <name>Zn(2+)</name>
        <dbReference type="ChEBI" id="CHEBI:29105"/>
    </cofactor>
    <text evidence="7">Binds 1 zinc ion.</text>
</comment>
<dbReference type="Pfam" id="PF01432">
    <property type="entry name" value="Peptidase_M3"/>
    <property type="match status" value="1"/>
</dbReference>
<evidence type="ECO:0000256" key="4">
    <source>
        <dbReference type="ARBA" id="ARBA00022801"/>
    </source>
</evidence>
<keyword evidence="2 7" id="KW-0645">Protease</keyword>
<evidence type="ECO:0000313" key="9">
    <source>
        <dbReference type="EMBL" id="KAJ2781499.1"/>
    </source>
</evidence>
<gene>
    <name evidence="9" type="primary">PRD1_6</name>
    <name evidence="9" type="ORF">H4R18_002825</name>
</gene>
<comment type="similarity">
    <text evidence="1 7">Belongs to the peptidase M3 family.</text>
</comment>
<feature type="domain" description="Peptidase M3A/M3B catalytic" evidence="8">
    <location>
        <begin position="222"/>
        <end position="674"/>
    </location>
</feature>
<dbReference type="InterPro" id="IPR024077">
    <property type="entry name" value="Neurolysin/TOP_dom2"/>
</dbReference>
<dbReference type="EMBL" id="JANBUL010000102">
    <property type="protein sequence ID" value="KAJ2781499.1"/>
    <property type="molecule type" value="Genomic_DNA"/>
</dbReference>
<dbReference type="GO" id="GO:0004222">
    <property type="term" value="F:metalloendopeptidase activity"/>
    <property type="evidence" value="ECO:0007669"/>
    <property type="project" value="UniProtKB-EC"/>
</dbReference>
<evidence type="ECO:0000313" key="10">
    <source>
        <dbReference type="Proteomes" id="UP001140217"/>
    </source>
</evidence>
<evidence type="ECO:0000256" key="3">
    <source>
        <dbReference type="ARBA" id="ARBA00022723"/>
    </source>
</evidence>
<reference evidence="9" key="1">
    <citation type="submission" date="2022-07" db="EMBL/GenBank/DDBJ databases">
        <title>Phylogenomic reconstructions and comparative analyses of Kickxellomycotina fungi.</title>
        <authorList>
            <person name="Reynolds N.K."/>
            <person name="Stajich J.E."/>
            <person name="Barry K."/>
            <person name="Grigoriev I.V."/>
            <person name="Crous P."/>
            <person name="Smith M.E."/>
        </authorList>
    </citation>
    <scope>NUCLEOTIDE SEQUENCE</scope>
    <source>
        <strain evidence="9">NBRC 105414</strain>
    </source>
</reference>
<dbReference type="GO" id="GO:0006518">
    <property type="term" value="P:peptide metabolic process"/>
    <property type="evidence" value="ECO:0007669"/>
    <property type="project" value="TreeGrafter"/>
</dbReference>
<dbReference type="GO" id="GO:0005975">
    <property type="term" value="P:carbohydrate metabolic process"/>
    <property type="evidence" value="ECO:0007669"/>
    <property type="project" value="InterPro"/>
</dbReference>
<evidence type="ECO:0000256" key="5">
    <source>
        <dbReference type="ARBA" id="ARBA00022833"/>
    </source>
</evidence>
<dbReference type="GO" id="GO:0005758">
    <property type="term" value="C:mitochondrial intermembrane space"/>
    <property type="evidence" value="ECO:0007669"/>
    <property type="project" value="TreeGrafter"/>
</dbReference>
<organism evidence="9 10">
    <name type="scientific">Coemansia javaensis</name>
    <dbReference type="NCBI Taxonomy" id="2761396"/>
    <lineage>
        <taxon>Eukaryota</taxon>
        <taxon>Fungi</taxon>
        <taxon>Fungi incertae sedis</taxon>
        <taxon>Zoopagomycota</taxon>
        <taxon>Kickxellomycotina</taxon>
        <taxon>Kickxellomycetes</taxon>
        <taxon>Kickxellales</taxon>
        <taxon>Kickxellaceae</taxon>
        <taxon>Coemansia</taxon>
    </lineage>
</organism>
<keyword evidence="10" id="KW-1185">Reference proteome</keyword>
<dbReference type="GO" id="GO:0046872">
    <property type="term" value="F:metal ion binding"/>
    <property type="evidence" value="ECO:0007669"/>
    <property type="project" value="UniProtKB-UniRule"/>
</dbReference>
<dbReference type="InterPro" id="IPR024080">
    <property type="entry name" value="Neurolysin/TOP_N"/>
</dbReference>
<dbReference type="Gene3D" id="1.20.1050.40">
    <property type="entry name" value="Endopeptidase. Chain P, domain 1"/>
    <property type="match status" value="1"/>
</dbReference>
<dbReference type="SUPFAM" id="SSF55486">
    <property type="entry name" value="Metalloproteases ('zincins'), catalytic domain"/>
    <property type="match status" value="1"/>
</dbReference>
<dbReference type="InterPro" id="IPR001579">
    <property type="entry name" value="Glyco_hydro_18_chit_AS"/>
</dbReference>
<dbReference type="OrthoDB" id="534666at2759"/>
<dbReference type="InterPro" id="IPR045090">
    <property type="entry name" value="Pept_M3A_M3B"/>
</dbReference>
<dbReference type="Gene3D" id="3.40.390.10">
    <property type="entry name" value="Collagenase (Catalytic Domain)"/>
    <property type="match status" value="1"/>
</dbReference>
<dbReference type="GO" id="GO:0006508">
    <property type="term" value="P:proteolysis"/>
    <property type="evidence" value="ECO:0007669"/>
    <property type="project" value="UniProtKB-KW"/>
</dbReference>
<comment type="caution">
    <text evidence="9">The sequence shown here is derived from an EMBL/GenBank/DDBJ whole genome shotgun (WGS) entry which is preliminary data.</text>
</comment>
<name>A0A9W8HDX2_9FUNG</name>
<evidence type="ECO:0000259" key="8">
    <source>
        <dbReference type="Pfam" id="PF01432"/>
    </source>
</evidence>
<keyword evidence="3 7" id="KW-0479">Metal-binding</keyword>
<dbReference type="InterPro" id="IPR001567">
    <property type="entry name" value="Pept_M3A_M3B_dom"/>
</dbReference>
<dbReference type="CDD" id="cd06455">
    <property type="entry name" value="M3A_TOP"/>
    <property type="match status" value="1"/>
</dbReference>
<dbReference type="GO" id="GO:0004553">
    <property type="term" value="F:hydrolase activity, hydrolyzing O-glycosyl compounds"/>
    <property type="evidence" value="ECO:0007669"/>
    <property type="project" value="InterPro"/>
</dbReference>
<dbReference type="Proteomes" id="UP001140217">
    <property type="component" value="Unassembled WGS sequence"/>
</dbReference>
<dbReference type="PROSITE" id="PS01095">
    <property type="entry name" value="GH18_1"/>
    <property type="match status" value="1"/>
</dbReference>
<proteinExistence type="inferred from homology"/>
<dbReference type="Gene3D" id="1.10.1370.10">
    <property type="entry name" value="Neurolysin, domain 3"/>
    <property type="match status" value="1"/>
</dbReference>
<dbReference type="AlphaFoldDB" id="A0A9W8HDX2"/>
<dbReference type="PANTHER" id="PTHR11804:SF84">
    <property type="entry name" value="SACCHAROLYSIN"/>
    <property type="match status" value="1"/>
</dbReference>
<keyword evidence="6 7" id="KW-0482">Metalloprotease</keyword>
<evidence type="ECO:0000256" key="1">
    <source>
        <dbReference type="ARBA" id="ARBA00006040"/>
    </source>
</evidence>
<keyword evidence="5 7" id="KW-0862">Zinc</keyword>
<dbReference type="FunFam" id="3.40.390.10:FF:000006">
    <property type="entry name" value="Thimet oligopeptidase 1"/>
    <property type="match status" value="1"/>
</dbReference>